<reference evidence="1 2" key="1">
    <citation type="submission" date="2015-09" db="EMBL/GenBank/DDBJ databases">
        <title>Genome sequence of ICMP 11288.</title>
        <authorList>
            <person name="Visnovsky S."/>
            <person name="Lu A."/>
            <person name="Panda P."/>
            <person name="Pitman A."/>
        </authorList>
    </citation>
    <scope>NUCLEOTIDE SEQUENCE [LARGE SCALE GENOMIC DNA]</scope>
    <source>
        <strain evidence="1 2">ICMP 11288</strain>
    </source>
</reference>
<name>A0A0W0I262_PSEFL</name>
<protein>
    <submittedName>
        <fullName evidence="1">Uncharacterized protein</fullName>
    </submittedName>
</protein>
<comment type="caution">
    <text evidence="1">The sequence shown here is derived from an EMBL/GenBank/DDBJ whole genome shotgun (WGS) entry which is preliminary data.</text>
</comment>
<evidence type="ECO:0000313" key="1">
    <source>
        <dbReference type="EMBL" id="KTB66977.1"/>
    </source>
</evidence>
<organism evidence="1 2">
    <name type="scientific">Pseudomonas fluorescens ICMP 11288</name>
    <dbReference type="NCBI Taxonomy" id="1198309"/>
    <lineage>
        <taxon>Bacteria</taxon>
        <taxon>Pseudomonadati</taxon>
        <taxon>Pseudomonadota</taxon>
        <taxon>Gammaproteobacteria</taxon>
        <taxon>Pseudomonadales</taxon>
        <taxon>Pseudomonadaceae</taxon>
        <taxon>Pseudomonas</taxon>
    </lineage>
</organism>
<dbReference type="EMBL" id="LKEF01000012">
    <property type="protein sequence ID" value="KTB66977.1"/>
    <property type="molecule type" value="Genomic_DNA"/>
</dbReference>
<proteinExistence type="predicted"/>
<dbReference type="AlphaFoldDB" id="A0A0W0I262"/>
<dbReference type="RefSeq" id="WP_058419764.1">
    <property type="nucleotide sequence ID" value="NZ_LKEF01000012.1"/>
</dbReference>
<gene>
    <name evidence="1" type="ORF">AO063_20975</name>
</gene>
<sequence length="101" mass="11068">MTTNQTIDGVQAEQMACMPVERCYDVRAKMIIAFNDAKKAGGDLDDALDAAYKAALRFTPHPGAPAFASRDESIGWLKRIDGIGQARAELIYSMGFRRLAD</sequence>
<evidence type="ECO:0000313" key="2">
    <source>
        <dbReference type="Proteomes" id="UP000054197"/>
    </source>
</evidence>
<accession>A0A0W0I262</accession>
<dbReference type="Proteomes" id="UP000054197">
    <property type="component" value="Unassembled WGS sequence"/>
</dbReference>